<proteinExistence type="predicted"/>
<feature type="compositionally biased region" description="Basic and acidic residues" evidence="1">
    <location>
        <begin position="40"/>
        <end position="71"/>
    </location>
</feature>
<protein>
    <submittedName>
        <fullName evidence="2">Uncharacterized protein</fullName>
    </submittedName>
</protein>
<dbReference type="AlphaFoldDB" id="A0A0B7AK96"/>
<evidence type="ECO:0000256" key="1">
    <source>
        <dbReference type="SAM" id="MobiDB-lite"/>
    </source>
</evidence>
<reference evidence="2" key="1">
    <citation type="submission" date="2014-12" db="EMBL/GenBank/DDBJ databases">
        <title>Insight into the proteome of Arion vulgaris.</title>
        <authorList>
            <person name="Aradska J."/>
            <person name="Bulat T."/>
            <person name="Smidak R."/>
            <person name="Sarate P."/>
            <person name="Gangsoo J."/>
            <person name="Sialana F."/>
            <person name="Bilban M."/>
            <person name="Lubec G."/>
        </authorList>
    </citation>
    <scope>NUCLEOTIDE SEQUENCE</scope>
    <source>
        <tissue evidence="2">Skin</tissue>
    </source>
</reference>
<feature type="region of interest" description="Disordered" evidence="1">
    <location>
        <begin position="37"/>
        <end position="71"/>
    </location>
</feature>
<dbReference type="EMBL" id="HACG01034142">
    <property type="protein sequence ID" value="CEK81007.1"/>
    <property type="molecule type" value="Transcribed_RNA"/>
</dbReference>
<name>A0A0B7AK96_9EUPU</name>
<evidence type="ECO:0000313" key="2">
    <source>
        <dbReference type="EMBL" id="CEK81007.1"/>
    </source>
</evidence>
<organism evidence="2">
    <name type="scientific">Arion vulgaris</name>
    <dbReference type="NCBI Taxonomy" id="1028688"/>
    <lineage>
        <taxon>Eukaryota</taxon>
        <taxon>Metazoa</taxon>
        <taxon>Spiralia</taxon>
        <taxon>Lophotrochozoa</taxon>
        <taxon>Mollusca</taxon>
        <taxon>Gastropoda</taxon>
        <taxon>Heterobranchia</taxon>
        <taxon>Euthyneura</taxon>
        <taxon>Panpulmonata</taxon>
        <taxon>Eupulmonata</taxon>
        <taxon>Stylommatophora</taxon>
        <taxon>Helicina</taxon>
        <taxon>Arionoidea</taxon>
        <taxon>Arionidae</taxon>
        <taxon>Arion</taxon>
    </lineage>
</organism>
<gene>
    <name evidence="2" type="primary">ORF123808</name>
</gene>
<accession>A0A0B7AK96</accession>
<sequence>MQRAREEYPRTTNVSIFQQLKIEDKLLIKKIEMKYFGNIKQHDSRKDHSRGHDTKQTKERKTKEKMGVGHR</sequence>